<dbReference type="PANTHER" id="PTHR22683">
    <property type="entry name" value="SPORULATION PROTEIN RELATED"/>
    <property type="match status" value="1"/>
</dbReference>
<evidence type="ECO:0000256" key="1">
    <source>
        <dbReference type="ARBA" id="ARBA00022741"/>
    </source>
</evidence>
<proteinExistence type="predicted"/>
<keyword evidence="2 3" id="KW-0067">ATP-binding</keyword>
<dbReference type="CDD" id="cd00060">
    <property type="entry name" value="FHA"/>
    <property type="match status" value="1"/>
</dbReference>
<evidence type="ECO:0000313" key="5">
    <source>
        <dbReference type="EMBL" id="RFS86326.1"/>
    </source>
</evidence>
<dbReference type="InterPro" id="IPR027417">
    <property type="entry name" value="P-loop_NTPase"/>
</dbReference>
<dbReference type="InterPro" id="IPR032030">
    <property type="entry name" value="YscD_cytoplasmic_dom"/>
</dbReference>
<dbReference type="GO" id="GO:0003677">
    <property type="term" value="F:DNA binding"/>
    <property type="evidence" value="ECO:0007669"/>
    <property type="project" value="InterPro"/>
</dbReference>
<evidence type="ECO:0000256" key="2">
    <source>
        <dbReference type="ARBA" id="ARBA00022840"/>
    </source>
</evidence>
<keyword evidence="5" id="KW-0131">Cell cycle</keyword>
<dbReference type="Gene3D" id="3.40.50.300">
    <property type="entry name" value="P-loop containing nucleotide triphosphate hydrolases"/>
    <property type="match status" value="4"/>
</dbReference>
<dbReference type="Proteomes" id="UP000262882">
    <property type="component" value="Unassembled WGS sequence"/>
</dbReference>
<dbReference type="SMART" id="SM00382">
    <property type="entry name" value="AAA"/>
    <property type="match status" value="3"/>
</dbReference>
<dbReference type="PROSITE" id="PS50901">
    <property type="entry name" value="FTSK"/>
    <property type="match status" value="2"/>
</dbReference>
<feature type="domain" description="FtsK" evidence="4">
    <location>
        <begin position="927"/>
        <end position="1117"/>
    </location>
</feature>
<feature type="domain" description="FtsK" evidence="4">
    <location>
        <begin position="585"/>
        <end position="777"/>
    </location>
</feature>
<keyword evidence="1 3" id="KW-0547">Nucleotide-binding</keyword>
<feature type="binding site" evidence="3">
    <location>
        <begin position="603"/>
        <end position="610"/>
    </location>
    <ligand>
        <name>ATP</name>
        <dbReference type="ChEBI" id="CHEBI:30616"/>
    </ligand>
</feature>
<accession>A0A372GLQ4</accession>
<dbReference type="EMBL" id="QVNQ01000002">
    <property type="protein sequence ID" value="RFS86326.1"/>
    <property type="molecule type" value="Genomic_DNA"/>
</dbReference>
<dbReference type="Gene3D" id="2.60.200.20">
    <property type="match status" value="1"/>
</dbReference>
<reference evidence="5 6" key="1">
    <citation type="submission" date="2018-08" db="EMBL/GenBank/DDBJ databases">
        <title>Actinomadura spongicola sp. nov., isolated from marine sponge Leucetta chagosensis.</title>
        <authorList>
            <person name="Li L."/>
            <person name="Lin H.W."/>
        </authorList>
    </citation>
    <scope>NUCLEOTIDE SEQUENCE [LARGE SCALE GENOMIC DNA]</scope>
    <source>
        <strain evidence="5 6">LHW52907</strain>
    </source>
</reference>
<dbReference type="GO" id="GO:0005524">
    <property type="term" value="F:ATP binding"/>
    <property type="evidence" value="ECO:0007669"/>
    <property type="project" value="UniProtKB-UniRule"/>
</dbReference>
<evidence type="ECO:0000256" key="3">
    <source>
        <dbReference type="PROSITE-ProRule" id="PRU00289"/>
    </source>
</evidence>
<evidence type="ECO:0000313" key="6">
    <source>
        <dbReference type="Proteomes" id="UP000262882"/>
    </source>
</evidence>
<dbReference type="InterPro" id="IPR050206">
    <property type="entry name" value="FtsK/SpoIIIE/SftA"/>
</dbReference>
<dbReference type="PANTHER" id="PTHR22683:SF1">
    <property type="entry name" value="TYPE VII SECRETION SYSTEM PROTEIN ESSC"/>
    <property type="match status" value="1"/>
</dbReference>
<comment type="caution">
    <text evidence="5">The sequence shown here is derived from an EMBL/GenBank/DDBJ whole genome shotgun (WGS) entry which is preliminary data.</text>
</comment>
<dbReference type="RefSeq" id="WP_117398608.1">
    <property type="nucleotide sequence ID" value="NZ_QVNQ01000002.1"/>
</dbReference>
<dbReference type="Pfam" id="PF16697">
    <property type="entry name" value="Yop-YscD_cpl"/>
    <property type="match status" value="1"/>
</dbReference>
<keyword evidence="6" id="KW-1185">Reference proteome</keyword>
<name>A0A372GLQ4_9ACTN</name>
<protein>
    <submittedName>
        <fullName evidence="5">Cell division protein FtsK</fullName>
    </submittedName>
</protein>
<gene>
    <name evidence="5" type="ORF">D0T12_06920</name>
</gene>
<dbReference type="SUPFAM" id="SSF52540">
    <property type="entry name" value="P-loop containing nucleoside triphosphate hydrolases"/>
    <property type="match status" value="3"/>
</dbReference>
<evidence type="ECO:0000259" key="4">
    <source>
        <dbReference type="PROSITE" id="PS50901"/>
    </source>
</evidence>
<organism evidence="5 6">
    <name type="scientific">Actinomadura spongiicola</name>
    <dbReference type="NCBI Taxonomy" id="2303421"/>
    <lineage>
        <taxon>Bacteria</taxon>
        <taxon>Bacillati</taxon>
        <taxon>Actinomycetota</taxon>
        <taxon>Actinomycetes</taxon>
        <taxon>Streptosporangiales</taxon>
        <taxon>Thermomonosporaceae</taxon>
        <taxon>Actinomadura</taxon>
    </lineage>
</organism>
<dbReference type="OrthoDB" id="9807790at2"/>
<dbReference type="InterPro" id="IPR002543">
    <property type="entry name" value="FtsK_dom"/>
</dbReference>
<dbReference type="GO" id="GO:0051301">
    <property type="term" value="P:cell division"/>
    <property type="evidence" value="ECO:0007669"/>
    <property type="project" value="UniProtKB-KW"/>
</dbReference>
<feature type="binding site" evidence="3">
    <location>
        <begin position="944"/>
        <end position="951"/>
    </location>
    <ligand>
        <name>ATP</name>
        <dbReference type="ChEBI" id="CHEBI:30616"/>
    </ligand>
</feature>
<dbReference type="InterPro" id="IPR003593">
    <property type="entry name" value="AAA+_ATPase"/>
</dbReference>
<dbReference type="Pfam" id="PF01580">
    <property type="entry name" value="FtsK_SpoIIIE"/>
    <property type="match status" value="2"/>
</dbReference>
<sequence length="1426" mass="150102">MRISFTALTGEGPRDVVMDVDPEATVDGVARSLGALLLNEQGEPDGRGVRDGPARRALWIDGRMLDPQALAVKELRNGAVVAVERRGAAATVLTEPTGLVEVRVVGGPAAGSVHRLGIGVSTIGSGRDVDVVLDDPSVPPRSLRLTVGRESVQVEASAEGAVLDGRPLAARTTWPVAGLLSVGSSVLSLALSTAPDAHLEPLPDGGLAFNRPPRTDTVHHPRSLEIPRPPERGPLDLLRLLGRRSLKEYRRRSAEFDAEVERLRREDEAERRALHPDPAEVLLTATGPRRRLWERRRADPDALHLRVGLADLPAHIELHGVTTEVPVPEARLVPVTLPLRDLGVVGLTGPRRASRALARWMVAQAAALHGPDDLAVVVLSDDPDAGDEWNWVRWLPHCRPREGEDCVALVGTDPESAAHRVTELAIRVTERRRAAKAEPAPYAILIVLDGARALRRLPGMPMLLSRGAEYGLYAICVDDAGLPLPEECRAVAAWEPRRPSMIRVHGAGLDVVALADQVSPTWTDRVARALAPVREQSPANSAGPAAPVRLLDLLDMPEPTAEHILQSWTRDGGRTTRVPVGVASGRPYEIDLRAAGPHALVAGATGAGVSELLRTLVASLATANRPDELTFVLIDPGGGGAFRDCARLPHTVGVVTDLDGHAAERVLESLAAELRRREEVLLDAGVKDVDDYDGLRPGSSRLPPLPRLVLVVAEFAALVAEAPGFVSGLVDVGRRGGPLGVHLVLATRRPGEAVTDDVRAATDLRIALRVTGADESTDVLGSPDAARISEATPGRCFVRSGASPPRPVQAARIGGRRPRAGAGAGSAERAPTVVPLPWRRLGHPVPVVRQAPREGDGDGAAATDLGVLVQAIGEAVRRAGIARQPSPWLNPLPERFTLAPKTAAGGSVVDVPPIPFGVTDLPTVQSREDLALDLTSGGHLYVAGSARSGRSTALRTIAGSLASACSPYDAHLYAIDCGANALLPLTALPHCGAVVTRDQPDRCERLLGALTAEVERRVRVFAEAGFASLAEQRAAVAATDRLPWMVLLLDGWEGFLDASERADHGRLVDQATRLLREGAAVGLRAVLTGDRSGLGGELSTVVDRNLILHMTDPDDYGYGGLHARQVPAAMPPGRALEPVAPGAAPRESQIGLLGADPSAAAQVAALQEIARGCVSRYGRLPPRRRPLRVDELPVRVTYREAMSLDREFLAPSALWALVGVGGDTLAPVGVDLRHDGPGFAVAGPPRSGRSTTLRTIAHALLDPAVGGGLVPVVLVTPRRSPLRLLSGHPGVLGLLTSGAGADDLVEAIGDEHRYAVVVDDAELLDGTDLDGALRDVLRAARDGAHAVVIGGATDGLGGDGRGFLAETRRSRSGVLLSVESPDDGELFGLRLPRSVPRGGPTGRGLFVAAGVPTRIQVALPPPAGAD</sequence>
<keyword evidence="5" id="KW-0132">Cell division</keyword>